<dbReference type="InterPro" id="IPR008271">
    <property type="entry name" value="Ser/Thr_kinase_AS"/>
</dbReference>
<accession>A0ABD2YX88</accession>
<sequence>MAFYSIFCCVKGSDGKNQTKKQSTWRVFSLKELHSATNNFNYDNKLGEGGFGSVYWGQLWDGSQIAVKRLKVWSNKAEMEFAVEVEVLARVRHKNLLSLRGYCAEGQERLIVYDYMPNLSLLSHLHGQHSAECRLDWNRRMKIAIGSAEGIAYLHHHATPHIIHRDVKASNVLLDSDFQARVADFGFAKFIPDGATHVTTRVKGTLGYLAPEYAMLGKASESCDVYSFGILLLELASGKKPIEKLSATTKRMITDWALHLACEKKFSELADPKLKGEYVEEELKRVVFVAIICAQNRPEKRPTMLEVVELLKGDSEEKFIAIENDEIFKNTRPADYKDGLSAGEDSSDFISDEKEVKQEVEIVKEPNEEIEKVEV</sequence>
<keyword evidence="3 6" id="KW-0547">Nucleotide-binding</keyword>
<evidence type="ECO:0000256" key="1">
    <source>
        <dbReference type="ARBA" id="ARBA00022527"/>
    </source>
</evidence>
<dbReference type="InterPro" id="IPR011009">
    <property type="entry name" value="Kinase-like_dom_sf"/>
</dbReference>
<dbReference type="EMBL" id="JBJUIK010000011">
    <property type="protein sequence ID" value="KAL3511904.1"/>
    <property type="molecule type" value="Genomic_DNA"/>
</dbReference>
<evidence type="ECO:0000256" key="2">
    <source>
        <dbReference type="ARBA" id="ARBA00022679"/>
    </source>
</evidence>
<evidence type="ECO:0000313" key="9">
    <source>
        <dbReference type="EMBL" id="KAL3511904.1"/>
    </source>
</evidence>
<feature type="domain" description="Protein kinase" evidence="8">
    <location>
        <begin position="40"/>
        <end position="320"/>
    </location>
</feature>
<dbReference type="GO" id="GO:0004674">
    <property type="term" value="F:protein serine/threonine kinase activity"/>
    <property type="evidence" value="ECO:0007669"/>
    <property type="project" value="UniProtKB-KW"/>
</dbReference>
<dbReference type="PROSITE" id="PS00108">
    <property type="entry name" value="PROTEIN_KINASE_ST"/>
    <property type="match status" value="1"/>
</dbReference>
<evidence type="ECO:0000256" key="3">
    <source>
        <dbReference type="ARBA" id="ARBA00022741"/>
    </source>
</evidence>
<dbReference type="PROSITE" id="PS00107">
    <property type="entry name" value="PROTEIN_KINASE_ATP"/>
    <property type="match status" value="1"/>
</dbReference>
<keyword evidence="1 7" id="KW-0723">Serine/threonine-protein kinase</keyword>
<proteinExistence type="inferred from homology"/>
<dbReference type="SUPFAM" id="SSF56112">
    <property type="entry name" value="Protein kinase-like (PK-like)"/>
    <property type="match status" value="1"/>
</dbReference>
<comment type="similarity">
    <text evidence="7">Belongs to the protein kinase superfamily.</text>
</comment>
<dbReference type="PROSITE" id="PS50011">
    <property type="entry name" value="PROTEIN_KINASE_DOM"/>
    <property type="match status" value="1"/>
</dbReference>
<dbReference type="InterPro" id="IPR001245">
    <property type="entry name" value="Ser-Thr/Tyr_kinase_cat_dom"/>
</dbReference>
<dbReference type="Gene3D" id="1.10.510.10">
    <property type="entry name" value="Transferase(Phosphotransferase) domain 1"/>
    <property type="match status" value="1"/>
</dbReference>
<dbReference type="InterPro" id="IPR017441">
    <property type="entry name" value="Protein_kinase_ATP_BS"/>
</dbReference>
<keyword evidence="10" id="KW-1185">Reference proteome</keyword>
<reference evidence="9 10" key="1">
    <citation type="submission" date="2024-11" db="EMBL/GenBank/DDBJ databases">
        <title>A near-complete genome assembly of Cinchona calisaya.</title>
        <authorList>
            <person name="Lian D.C."/>
            <person name="Zhao X.W."/>
            <person name="Wei L."/>
        </authorList>
    </citation>
    <scope>NUCLEOTIDE SEQUENCE [LARGE SCALE GENOMIC DNA]</scope>
    <source>
        <tissue evidence="9">Nenye</tissue>
    </source>
</reference>
<evidence type="ECO:0000313" key="10">
    <source>
        <dbReference type="Proteomes" id="UP001630127"/>
    </source>
</evidence>
<evidence type="ECO:0000256" key="7">
    <source>
        <dbReference type="RuleBase" id="RU000304"/>
    </source>
</evidence>
<dbReference type="Gene3D" id="3.30.200.20">
    <property type="entry name" value="Phosphorylase Kinase, domain 1"/>
    <property type="match status" value="1"/>
</dbReference>
<dbReference type="InterPro" id="IPR000719">
    <property type="entry name" value="Prot_kinase_dom"/>
</dbReference>
<dbReference type="PANTHER" id="PTHR47989">
    <property type="entry name" value="OS01G0750732 PROTEIN"/>
    <property type="match status" value="1"/>
</dbReference>
<gene>
    <name evidence="9" type="ORF">ACH5RR_024621</name>
</gene>
<dbReference type="FunFam" id="3.30.200.20:FF:000305">
    <property type="entry name" value="PTI1-like tyrosine-protein kinase At3g15890"/>
    <property type="match status" value="1"/>
</dbReference>
<keyword evidence="5 6" id="KW-0067">ATP-binding</keyword>
<name>A0ABD2YX88_9GENT</name>
<keyword evidence="2" id="KW-0808">Transferase</keyword>
<keyword evidence="4" id="KW-0418">Kinase</keyword>
<dbReference type="Pfam" id="PF07714">
    <property type="entry name" value="PK_Tyr_Ser-Thr"/>
    <property type="match status" value="1"/>
</dbReference>
<dbReference type="CDD" id="cd14066">
    <property type="entry name" value="STKc_IRAK"/>
    <property type="match status" value="1"/>
</dbReference>
<evidence type="ECO:0000256" key="6">
    <source>
        <dbReference type="PROSITE-ProRule" id="PRU10141"/>
    </source>
</evidence>
<feature type="binding site" evidence="6">
    <location>
        <position position="68"/>
    </location>
    <ligand>
        <name>ATP</name>
        <dbReference type="ChEBI" id="CHEBI:30616"/>
    </ligand>
</feature>
<protein>
    <recommendedName>
        <fullName evidence="8">Protein kinase domain-containing protein</fullName>
    </recommendedName>
</protein>
<evidence type="ECO:0000256" key="4">
    <source>
        <dbReference type="ARBA" id="ARBA00022777"/>
    </source>
</evidence>
<dbReference type="SMART" id="SM00220">
    <property type="entry name" value="S_TKc"/>
    <property type="match status" value="1"/>
</dbReference>
<dbReference type="Proteomes" id="UP001630127">
    <property type="component" value="Unassembled WGS sequence"/>
</dbReference>
<dbReference type="PANTHER" id="PTHR47989:SF1">
    <property type="entry name" value="PROTEIN KINASE DOMAIN-CONTAINING PROTEIN"/>
    <property type="match status" value="1"/>
</dbReference>
<evidence type="ECO:0000259" key="8">
    <source>
        <dbReference type="PROSITE" id="PS50011"/>
    </source>
</evidence>
<dbReference type="AlphaFoldDB" id="A0ABD2YX88"/>
<evidence type="ECO:0000256" key="5">
    <source>
        <dbReference type="ARBA" id="ARBA00022840"/>
    </source>
</evidence>
<comment type="caution">
    <text evidence="9">The sequence shown here is derived from an EMBL/GenBank/DDBJ whole genome shotgun (WGS) entry which is preliminary data.</text>
</comment>
<dbReference type="GO" id="GO:0005524">
    <property type="term" value="F:ATP binding"/>
    <property type="evidence" value="ECO:0007669"/>
    <property type="project" value="UniProtKB-UniRule"/>
</dbReference>
<organism evidence="9 10">
    <name type="scientific">Cinchona calisaya</name>
    <dbReference type="NCBI Taxonomy" id="153742"/>
    <lineage>
        <taxon>Eukaryota</taxon>
        <taxon>Viridiplantae</taxon>
        <taxon>Streptophyta</taxon>
        <taxon>Embryophyta</taxon>
        <taxon>Tracheophyta</taxon>
        <taxon>Spermatophyta</taxon>
        <taxon>Magnoliopsida</taxon>
        <taxon>eudicotyledons</taxon>
        <taxon>Gunneridae</taxon>
        <taxon>Pentapetalae</taxon>
        <taxon>asterids</taxon>
        <taxon>lamiids</taxon>
        <taxon>Gentianales</taxon>
        <taxon>Rubiaceae</taxon>
        <taxon>Cinchonoideae</taxon>
        <taxon>Cinchoneae</taxon>
        <taxon>Cinchona</taxon>
    </lineage>
</organism>
<dbReference type="FunFam" id="1.10.510.10:FF:000317">
    <property type="entry name" value="PTI1-like tyrosine-protein kinase At3g15890"/>
    <property type="match status" value="1"/>
</dbReference>